<feature type="region of interest" description="Disordered" evidence="3">
    <location>
        <begin position="329"/>
        <end position="381"/>
    </location>
</feature>
<dbReference type="PROSITE" id="PS50082">
    <property type="entry name" value="WD_REPEATS_2"/>
    <property type="match status" value="4"/>
</dbReference>
<dbReference type="PROSITE" id="PS50294">
    <property type="entry name" value="WD_REPEATS_REGION"/>
    <property type="match status" value="1"/>
</dbReference>
<protein>
    <submittedName>
        <fullName evidence="4">WD and tetratricopeptide repeats 1-like</fullName>
    </submittedName>
</protein>
<evidence type="ECO:0000256" key="3">
    <source>
        <dbReference type="SAM" id="MobiDB-lite"/>
    </source>
</evidence>
<feature type="region of interest" description="Disordered" evidence="3">
    <location>
        <begin position="688"/>
        <end position="711"/>
    </location>
</feature>
<dbReference type="GO" id="GO:0080008">
    <property type="term" value="C:Cul4-RING E3 ubiquitin ligase complex"/>
    <property type="evidence" value="ECO:0007669"/>
    <property type="project" value="TreeGrafter"/>
</dbReference>
<evidence type="ECO:0000313" key="5">
    <source>
        <dbReference type="Proteomes" id="UP001152795"/>
    </source>
</evidence>
<dbReference type="OrthoDB" id="4869960at2759"/>
<evidence type="ECO:0000256" key="2">
    <source>
        <dbReference type="ARBA" id="ARBA00022737"/>
    </source>
</evidence>
<dbReference type="PANTHER" id="PTHR15574:SF40">
    <property type="entry name" value="WD AND TETRATRICOPEPTIDE REPEATS PROTEIN 1"/>
    <property type="match status" value="1"/>
</dbReference>
<sequence length="711" mass="79382">MFSKNVPRLLKGREENERFNRTLQNKLQVYGQLVKRLALETELQGHEGCVNCLHWNTSGSILASGSDDLHAILWDPFKRRIKHKINTGHSANIFSVKFMPHTGDQVLVTGAGDFQVRVHSVPQQDTIQTFKCHATRVKRLTTSPDAPHLVWSASEDGTIRQFDLRESHMCHSNENCKNTLLDLLIHVGPNCEVKCIEVNPCRSELLAIGCSDPYVRLYDRRMLTKHCTTLGVTHCSTQTCPNATASLPSSCARYFTPGHLPCNSRRGKRRSIVSTYLTFSPNGQELLVNLGGEQLYLFDINTQRSPLSYTPACFGTENASTSSRNGFVHHETSGVTDEKKATSATLTKRKLSDTNKSKPPSANGYTIAKGHEEDTSTPEKSPQLFGKALELKGRANVEYEHKNYWGAINLYNQALILAPDSAILYANRAAAYLKRGWYGDVYAALRDCEQALTLDSNSSKAAYRQARCLFEMEWFPEAEACLTRFMTCFPDECNTKLVKGLERDIKAALVSQTEDGNGKASNRERSRRHEFYPSSVIGSLRKINDCEQGLRKESSDYKARFCGHCNTTTDIKEANFFGADGEYVVAGSDDGSFFLWEKSTTNLLRILKGDDSIVNCLQPHPSGCILATSGIDPVVRLWSPQAEHPEETGDERRVPDNEFAQVAKDNQRRMKTDPFEVMMMNLGYTVTRDGAGSDDSEGEYGSVMSQNCHAS</sequence>
<accession>A0A7D9E027</accession>
<dbReference type="AlphaFoldDB" id="A0A7D9E027"/>
<dbReference type="GO" id="GO:0045717">
    <property type="term" value="P:negative regulation of fatty acid biosynthetic process"/>
    <property type="evidence" value="ECO:0007669"/>
    <property type="project" value="TreeGrafter"/>
</dbReference>
<keyword evidence="1" id="KW-0853">WD repeat</keyword>
<gene>
    <name evidence="4" type="ORF">PACLA_8A040291</name>
</gene>
<dbReference type="GO" id="GO:0005737">
    <property type="term" value="C:cytoplasm"/>
    <property type="evidence" value="ECO:0007669"/>
    <property type="project" value="TreeGrafter"/>
</dbReference>
<dbReference type="EMBL" id="CACRXK020002946">
    <property type="protein sequence ID" value="CAB3996788.1"/>
    <property type="molecule type" value="Genomic_DNA"/>
</dbReference>
<dbReference type="InterPro" id="IPR019734">
    <property type="entry name" value="TPR_rpt"/>
</dbReference>
<name>A0A7D9E027_PARCT</name>
<dbReference type="SMART" id="SM00320">
    <property type="entry name" value="WD40"/>
    <property type="match status" value="6"/>
</dbReference>
<dbReference type="Proteomes" id="UP001152795">
    <property type="component" value="Unassembled WGS sequence"/>
</dbReference>
<reference evidence="4" key="1">
    <citation type="submission" date="2020-04" db="EMBL/GenBank/DDBJ databases">
        <authorList>
            <person name="Alioto T."/>
            <person name="Alioto T."/>
            <person name="Gomez Garrido J."/>
        </authorList>
    </citation>
    <scope>NUCLEOTIDE SEQUENCE</scope>
    <source>
        <strain evidence="4">A484AB</strain>
    </source>
</reference>
<evidence type="ECO:0000256" key="1">
    <source>
        <dbReference type="ARBA" id="ARBA00022574"/>
    </source>
</evidence>
<evidence type="ECO:0000313" key="4">
    <source>
        <dbReference type="EMBL" id="CAB3996788.1"/>
    </source>
</evidence>
<dbReference type="PANTHER" id="PTHR15574">
    <property type="entry name" value="WD REPEAT DOMAIN-CONTAINING FAMILY"/>
    <property type="match status" value="1"/>
</dbReference>
<keyword evidence="5" id="KW-1185">Reference proteome</keyword>
<dbReference type="SUPFAM" id="SSF48452">
    <property type="entry name" value="TPR-like"/>
    <property type="match status" value="1"/>
</dbReference>
<keyword evidence="2" id="KW-0677">Repeat</keyword>
<dbReference type="InterPro" id="IPR001680">
    <property type="entry name" value="WD40_rpt"/>
</dbReference>
<proteinExistence type="predicted"/>
<comment type="caution">
    <text evidence="4">The sequence shown here is derived from an EMBL/GenBank/DDBJ whole genome shotgun (WGS) entry which is preliminary data.</text>
</comment>
<organism evidence="4 5">
    <name type="scientific">Paramuricea clavata</name>
    <name type="common">Red gorgonian</name>
    <name type="synonym">Violescent sea-whip</name>
    <dbReference type="NCBI Taxonomy" id="317549"/>
    <lineage>
        <taxon>Eukaryota</taxon>
        <taxon>Metazoa</taxon>
        <taxon>Cnidaria</taxon>
        <taxon>Anthozoa</taxon>
        <taxon>Octocorallia</taxon>
        <taxon>Malacalcyonacea</taxon>
        <taxon>Plexauridae</taxon>
        <taxon>Paramuricea</taxon>
    </lineage>
</organism>
<dbReference type="InterPro" id="IPR045151">
    <property type="entry name" value="DCAF8"/>
</dbReference>
<dbReference type="InterPro" id="IPR015943">
    <property type="entry name" value="WD40/YVTN_repeat-like_dom_sf"/>
</dbReference>
<dbReference type="Gene3D" id="1.25.40.10">
    <property type="entry name" value="Tetratricopeptide repeat domain"/>
    <property type="match status" value="1"/>
</dbReference>
<dbReference type="SMART" id="SM00028">
    <property type="entry name" value="TPR"/>
    <property type="match status" value="3"/>
</dbReference>
<dbReference type="InterPro" id="IPR036322">
    <property type="entry name" value="WD40_repeat_dom_sf"/>
</dbReference>
<feature type="compositionally biased region" description="Basic and acidic residues" evidence="3">
    <location>
        <begin position="329"/>
        <end position="341"/>
    </location>
</feature>
<dbReference type="Gene3D" id="2.130.10.10">
    <property type="entry name" value="YVTN repeat-like/Quinoprotein amine dehydrogenase"/>
    <property type="match status" value="2"/>
</dbReference>
<dbReference type="SUPFAM" id="SSF50978">
    <property type="entry name" value="WD40 repeat-like"/>
    <property type="match status" value="1"/>
</dbReference>
<dbReference type="InterPro" id="IPR011990">
    <property type="entry name" value="TPR-like_helical_dom_sf"/>
</dbReference>
<dbReference type="Pfam" id="PF00400">
    <property type="entry name" value="WD40"/>
    <property type="match status" value="4"/>
</dbReference>